<keyword evidence="3" id="KW-1185">Reference proteome</keyword>
<dbReference type="EMBL" id="JAINVZ010000011">
    <property type="protein sequence ID" value="MBY8886621.1"/>
    <property type="molecule type" value="Genomic_DNA"/>
</dbReference>
<dbReference type="Proteomes" id="UP001198565">
    <property type="component" value="Unassembled WGS sequence"/>
</dbReference>
<keyword evidence="1" id="KW-0812">Transmembrane</keyword>
<evidence type="ECO:0000313" key="2">
    <source>
        <dbReference type="EMBL" id="MBY8886621.1"/>
    </source>
</evidence>
<dbReference type="RefSeq" id="WP_222979011.1">
    <property type="nucleotide sequence ID" value="NZ_JAINVZ010000011.1"/>
</dbReference>
<keyword evidence="1" id="KW-0472">Membrane</keyword>
<evidence type="ECO:0000313" key="3">
    <source>
        <dbReference type="Proteomes" id="UP001198565"/>
    </source>
</evidence>
<organism evidence="2 3">
    <name type="scientific">Streptantibioticus parmotrematis</name>
    <dbReference type="NCBI Taxonomy" id="2873249"/>
    <lineage>
        <taxon>Bacteria</taxon>
        <taxon>Bacillati</taxon>
        <taxon>Actinomycetota</taxon>
        <taxon>Actinomycetes</taxon>
        <taxon>Kitasatosporales</taxon>
        <taxon>Streptomycetaceae</taxon>
        <taxon>Streptantibioticus</taxon>
    </lineage>
</organism>
<sequence length="302" mass="31283">MRTGIRSHLSRAAAATAATTLAVVAIGGLALADGMGGSSGSGFGPAPTGEHTVQPLKHLCTTGEPQDLCRNIGVTDGWYDGRTTQFLYTQNFYCDPSVASGAPNQCEAGAKFNHVPPGTTSERFTDPLFIPVPLFAPGPANLQCPSGEPCVDHPMTADLSRLAAALGKPASALKNAMLPGHDHIITDRNDNRPEWWPVYVVGVTSPASFAKIEQGKDMATVNRLAADPEAGVTKPIPTNIFLWFQTLPGTTQGHAAQVSGSVAAGEGGAQALQHPALLATGGLVLAATAGALVIRRRKGHRA</sequence>
<keyword evidence="1" id="KW-1133">Transmembrane helix</keyword>
<comment type="caution">
    <text evidence="2">The sequence shown here is derived from an EMBL/GenBank/DDBJ whole genome shotgun (WGS) entry which is preliminary data.</text>
</comment>
<gene>
    <name evidence="2" type="ORF">K7472_17360</name>
</gene>
<proteinExistence type="predicted"/>
<evidence type="ECO:0000256" key="1">
    <source>
        <dbReference type="SAM" id="Phobius"/>
    </source>
</evidence>
<name>A0ABS7QV81_9ACTN</name>
<protein>
    <submittedName>
        <fullName evidence="2">Uncharacterized protein</fullName>
    </submittedName>
</protein>
<accession>A0ABS7QV81</accession>
<feature type="transmembrane region" description="Helical" evidence="1">
    <location>
        <begin position="276"/>
        <end position="294"/>
    </location>
</feature>
<reference evidence="2 3" key="1">
    <citation type="submission" date="2021-08" db="EMBL/GenBank/DDBJ databases">
        <title>Streptomyces sp. PTM05 isolated from lichen.</title>
        <authorList>
            <person name="Somphong A."/>
            <person name="Phongsopitanun W."/>
            <person name="Tanasupawat S."/>
        </authorList>
    </citation>
    <scope>NUCLEOTIDE SEQUENCE [LARGE SCALE GENOMIC DNA]</scope>
    <source>
        <strain evidence="2 3">Ptm05</strain>
    </source>
</reference>